<organism evidence="2 3">
    <name type="scientific">Balneicella halophila</name>
    <dbReference type="NCBI Taxonomy" id="1537566"/>
    <lineage>
        <taxon>Bacteria</taxon>
        <taxon>Pseudomonadati</taxon>
        <taxon>Bacteroidota</taxon>
        <taxon>Bacteroidia</taxon>
        <taxon>Bacteroidales</taxon>
        <taxon>Balneicellaceae</taxon>
        <taxon>Balneicella</taxon>
    </lineage>
</organism>
<feature type="chain" id="PRO_5029738891" description="Secreted protein" evidence="1">
    <location>
        <begin position="21"/>
        <end position="229"/>
    </location>
</feature>
<feature type="signal peptide" evidence="1">
    <location>
        <begin position="1"/>
        <end position="20"/>
    </location>
</feature>
<accession>A0A7L4UQM6</accession>
<keyword evidence="1" id="KW-0732">Signal</keyword>
<proteinExistence type="predicted"/>
<sequence>MKRIAILILLLTSLAFNMNAQTQDNKNYIEVTGDAELKVTPDEIYLSIALNEKDVKDRRSLDELEGDVIAVMRKLNIPTDNLSIAGANSDMERAFWTGKKIYARKNYILKLTNANIIGQLLRELEKKGISNVNLARVDNSQMEKYRKEVKIMAMKAAKDKANYLLEAIGEKVGKPLLIQERNYRPPFYRNTSNVMMMKSADANGRKNYELDFQDLTLKYEIFARFEIAE</sequence>
<comment type="caution">
    <text evidence="2">The sequence shown here is derived from an EMBL/GenBank/DDBJ whole genome shotgun (WGS) entry which is preliminary data.</text>
</comment>
<evidence type="ECO:0000256" key="1">
    <source>
        <dbReference type="SAM" id="SignalP"/>
    </source>
</evidence>
<dbReference type="PANTHER" id="PTHR34387:SF1">
    <property type="entry name" value="PERIPLASMIC IMMUNOGENIC PROTEIN"/>
    <property type="match status" value="1"/>
</dbReference>
<evidence type="ECO:0008006" key="4">
    <source>
        <dbReference type="Google" id="ProtNLM"/>
    </source>
</evidence>
<dbReference type="GO" id="GO:0006974">
    <property type="term" value="P:DNA damage response"/>
    <property type="evidence" value="ECO:0007669"/>
    <property type="project" value="TreeGrafter"/>
</dbReference>
<name>A0A7L4UQM6_BALHA</name>
<dbReference type="Gene3D" id="3.30.70.2970">
    <property type="entry name" value="Protein of unknown function (DUF541), domain 2"/>
    <property type="match status" value="1"/>
</dbReference>
<evidence type="ECO:0000313" key="3">
    <source>
        <dbReference type="Proteomes" id="UP000251835"/>
    </source>
</evidence>
<dbReference type="Gene3D" id="3.30.110.170">
    <property type="entry name" value="Protein of unknown function (DUF541), domain 1"/>
    <property type="match status" value="1"/>
</dbReference>
<dbReference type="Proteomes" id="UP000251835">
    <property type="component" value="Unassembled WGS sequence"/>
</dbReference>
<gene>
    <name evidence="2" type="ORF">C7377_1686</name>
</gene>
<dbReference type="OrthoDB" id="1118849at2"/>
<dbReference type="InterPro" id="IPR007497">
    <property type="entry name" value="SIMPL/DUF541"/>
</dbReference>
<dbReference type="PANTHER" id="PTHR34387">
    <property type="entry name" value="SLR1258 PROTEIN"/>
    <property type="match status" value="1"/>
</dbReference>
<reference evidence="2 3" key="1">
    <citation type="submission" date="2018-05" db="EMBL/GenBank/DDBJ databases">
        <title>Genomic Encyclopedia of Type Strains, Phase IV (KMG-IV): sequencing the most valuable type-strain genomes for metagenomic binning, comparative biology and taxonomic classification.</title>
        <authorList>
            <person name="Goeker M."/>
        </authorList>
    </citation>
    <scope>NUCLEOTIDE SEQUENCE [LARGE SCALE GENOMIC DNA]</scope>
    <source>
        <strain evidence="2 3">DSM 28579</strain>
    </source>
</reference>
<protein>
    <recommendedName>
        <fullName evidence="4">Secreted protein</fullName>
    </recommendedName>
</protein>
<dbReference type="AlphaFoldDB" id="A0A7L4UQM6"/>
<evidence type="ECO:0000313" key="2">
    <source>
        <dbReference type="EMBL" id="PVX50040.1"/>
    </source>
</evidence>
<keyword evidence="3" id="KW-1185">Reference proteome</keyword>
<dbReference type="RefSeq" id="WP_116496899.1">
    <property type="nucleotide sequence ID" value="NZ_QENZ01000005.1"/>
</dbReference>
<dbReference type="Pfam" id="PF04402">
    <property type="entry name" value="SIMPL"/>
    <property type="match status" value="1"/>
</dbReference>
<dbReference type="EMBL" id="QENZ01000005">
    <property type="protein sequence ID" value="PVX50040.1"/>
    <property type="molecule type" value="Genomic_DNA"/>
</dbReference>
<dbReference type="InterPro" id="IPR052022">
    <property type="entry name" value="26kDa_periplasmic_antigen"/>
</dbReference>